<evidence type="ECO:0000313" key="4">
    <source>
        <dbReference type="Proteomes" id="UP000541955"/>
    </source>
</evidence>
<dbReference type="RefSeq" id="WP_185428646.1">
    <property type="nucleotide sequence ID" value="NZ_JAARRW010000001.1"/>
</dbReference>
<reference evidence="3 4" key="1">
    <citation type="submission" date="2020-03" db="EMBL/GenBank/DDBJ databases">
        <title>Soil Listeria distribution.</title>
        <authorList>
            <person name="Liao J."/>
            <person name="Wiedmann M."/>
        </authorList>
    </citation>
    <scope>NUCLEOTIDE SEQUENCE [LARGE SCALE GENOMIC DNA]</scope>
    <source>
        <strain evidence="3 4">FSL L7-1387</strain>
    </source>
</reference>
<protein>
    <submittedName>
        <fullName evidence="3">NAD-dependent epimerase/dehydratase family protein</fullName>
    </submittedName>
</protein>
<dbReference type="InterPro" id="IPR036291">
    <property type="entry name" value="NAD(P)-bd_dom_sf"/>
</dbReference>
<dbReference type="Gene3D" id="3.90.25.10">
    <property type="entry name" value="UDP-galactose 4-epimerase, domain 1"/>
    <property type="match status" value="1"/>
</dbReference>
<proteinExistence type="inferred from homology"/>
<dbReference type="EMBL" id="JAARRW010000001">
    <property type="protein sequence ID" value="MBC1561217.1"/>
    <property type="molecule type" value="Genomic_DNA"/>
</dbReference>
<feature type="domain" description="NAD-dependent epimerase/dehydratase" evidence="2">
    <location>
        <begin position="6"/>
        <end position="250"/>
    </location>
</feature>
<comment type="similarity">
    <text evidence="1">Belongs to the NAD(P)-dependent epimerase/dehydratase family.</text>
</comment>
<gene>
    <name evidence="3" type="ORF">HB902_03955</name>
</gene>
<evidence type="ECO:0000256" key="1">
    <source>
        <dbReference type="ARBA" id="ARBA00007637"/>
    </source>
</evidence>
<dbReference type="Proteomes" id="UP000541955">
    <property type="component" value="Unassembled WGS sequence"/>
</dbReference>
<dbReference type="AlphaFoldDB" id="A0A7X0XI20"/>
<dbReference type="SUPFAM" id="SSF51735">
    <property type="entry name" value="NAD(P)-binding Rossmann-fold domains"/>
    <property type="match status" value="1"/>
</dbReference>
<sequence length="322" mass="35508">MKKETVLVTGGAGFIGGHLVEKLLQKYHVVVLDNLSTGTMTNLPESPHLDFVFGDVSQEEDVAQVFATYTFTYIFHLAAVASVAASIENPVETHRINMNGTIYLLHAAQQQAGNIQKFVFASSAAVYGSEPTLPKKESSIIAPITPYGIDKWASESYVITYSQLFGLKSSAARFFNVYGPRQNPTSPYSGVLSILTDCFQRVKAGDETANFTLYGDGSQVRDFVYVGDVVNALILLAESEESTSEVYNIASNQRHTLLEVIGMYETITGEKLPLTYQTARAGDIQKSYADIEKIKELGFVVEDSLETGLRKYYRHGYECLVK</sequence>
<name>A0A7X0XI20_9LIST</name>
<dbReference type="InterPro" id="IPR001509">
    <property type="entry name" value="Epimerase_deHydtase"/>
</dbReference>
<accession>A0A7X0XI20</accession>
<dbReference type="Pfam" id="PF01370">
    <property type="entry name" value="Epimerase"/>
    <property type="match status" value="1"/>
</dbReference>
<dbReference type="PANTHER" id="PTHR43000">
    <property type="entry name" value="DTDP-D-GLUCOSE 4,6-DEHYDRATASE-RELATED"/>
    <property type="match status" value="1"/>
</dbReference>
<evidence type="ECO:0000313" key="3">
    <source>
        <dbReference type="EMBL" id="MBC1561217.1"/>
    </source>
</evidence>
<organism evidence="3 4">
    <name type="scientific">Listeria booriae</name>
    <dbReference type="NCBI Taxonomy" id="1552123"/>
    <lineage>
        <taxon>Bacteria</taxon>
        <taxon>Bacillati</taxon>
        <taxon>Bacillota</taxon>
        <taxon>Bacilli</taxon>
        <taxon>Bacillales</taxon>
        <taxon>Listeriaceae</taxon>
        <taxon>Listeria</taxon>
    </lineage>
</organism>
<dbReference type="Gene3D" id="3.40.50.720">
    <property type="entry name" value="NAD(P)-binding Rossmann-like Domain"/>
    <property type="match status" value="1"/>
</dbReference>
<evidence type="ECO:0000259" key="2">
    <source>
        <dbReference type="Pfam" id="PF01370"/>
    </source>
</evidence>
<comment type="caution">
    <text evidence="3">The sequence shown here is derived from an EMBL/GenBank/DDBJ whole genome shotgun (WGS) entry which is preliminary data.</text>
</comment>